<accession>A0A2U1PGG2</accession>
<protein>
    <submittedName>
        <fullName evidence="1">Uncharacterized protein</fullName>
    </submittedName>
</protein>
<evidence type="ECO:0000313" key="1">
    <source>
        <dbReference type="EMBL" id="PWA84830.1"/>
    </source>
</evidence>
<proteinExistence type="predicted"/>
<name>A0A2U1PGG2_ARTAN</name>
<sequence length="102" mass="11792">MGSHCRRVRVEVDDLLETVRGFAFFVWNNRRAHGDERHEMPYKINFPPYLVYVLQTSDDGDTFEQTMNQIADDVGLPHGEWVVSYSRVGQPPGPMHINNDTD</sequence>
<dbReference type="Proteomes" id="UP000245207">
    <property type="component" value="Unassembled WGS sequence"/>
</dbReference>
<dbReference type="AlphaFoldDB" id="A0A2U1PGG2"/>
<dbReference type="EMBL" id="PKPP01001189">
    <property type="protein sequence ID" value="PWA84830.1"/>
    <property type="molecule type" value="Genomic_DNA"/>
</dbReference>
<comment type="caution">
    <text evidence="1">The sequence shown here is derived from an EMBL/GenBank/DDBJ whole genome shotgun (WGS) entry which is preliminary data.</text>
</comment>
<evidence type="ECO:0000313" key="2">
    <source>
        <dbReference type="Proteomes" id="UP000245207"/>
    </source>
</evidence>
<gene>
    <name evidence="1" type="ORF">CTI12_AA155430</name>
</gene>
<reference evidence="1 2" key="1">
    <citation type="journal article" date="2018" name="Mol. Plant">
        <title>The genome of Artemisia annua provides insight into the evolution of Asteraceae family and artemisinin biosynthesis.</title>
        <authorList>
            <person name="Shen Q."/>
            <person name="Zhang L."/>
            <person name="Liao Z."/>
            <person name="Wang S."/>
            <person name="Yan T."/>
            <person name="Shi P."/>
            <person name="Liu M."/>
            <person name="Fu X."/>
            <person name="Pan Q."/>
            <person name="Wang Y."/>
            <person name="Lv Z."/>
            <person name="Lu X."/>
            <person name="Zhang F."/>
            <person name="Jiang W."/>
            <person name="Ma Y."/>
            <person name="Chen M."/>
            <person name="Hao X."/>
            <person name="Li L."/>
            <person name="Tang Y."/>
            <person name="Lv G."/>
            <person name="Zhou Y."/>
            <person name="Sun X."/>
            <person name="Brodelius P.E."/>
            <person name="Rose J.K.C."/>
            <person name="Tang K."/>
        </authorList>
    </citation>
    <scope>NUCLEOTIDE SEQUENCE [LARGE SCALE GENOMIC DNA]</scope>
    <source>
        <strain evidence="2">cv. Huhao1</strain>
        <tissue evidence="1">Leaf</tissue>
    </source>
</reference>
<organism evidence="1 2">
    <name type="scientific">Artemisia annua</name>
    <name type="common">Sweet wormwood</name>
    <dbReference type="NCBI Taxonomy" id="35608"/>
    <lineage>
        <taxon>Eukaryota</taxon>
        <taxon>Viridiplantae</taxon>
        <taxon>Streptophyta</taxon>
        <taxon>Embryophyta</taxon>
        <taxon>Tracheophyta</taxon>
        <taxon>Spermatophyta</taxon>
        <taxon>Magnoliopsida</taxon>
        <taxon>eudicotyledons</taxon>
        <taxon>Gunneridae</taxon>
        <taxon>Pentapetalae</taxon>
        <taxon>asterids</taxon>
        <taxon>campanulids</taxon>
        <taxon>Asterales</taxon>
        <taxon>Asteraceae</taxon>
        <taxon>Asteroideae</taxon>
        <taxon>Anthemideae</taxon>
        <taxon>Artemisiinae</taxon>
        <taxon>Artemisia</taxon>
    </lineage>
</organism>
<keyword evidence="2" id="KW-1185">Reference proteome</keyword>